<feature type="region of interest" description="Disordered" evidence="1">
    <location>
        <begin position="400"/>
        <end position="431"/>
    </location>
</feature>
<accession>A0A836H0S7</accession>
<dbReference type="KEGG" id="lenr:94173870"/>
<name>A0A836H0S7_LEIEN</name>
<keyword evidence="3" id="KW-1185">Reference proteome</keyword>
<dbReference type="EMBL" id="JAFHKP010000015">
    <property type="protein sequence ID" value="KAG5482664.1"/>
    <property type="molecule type" value="Genomic_DNA"/>
</dbReference>
<protein>
    <submittedName>
        <fullName evidence="2">Uncharacterized protein</fullName>
    </submittedName>
</protein>
<evidence type="ECO:0000313" key="2">
    <source>
        <dbReference type="EMBL" id="KAG5482664.1"/>
    </source>
</evidence>
<dbReference type="GeneID" id="94173870"/>
<dbReference type="AlphaFoldDB" id="A0A836H0S7"/>
<dbReference type="OrthoDB" id="266440at2759"/>
<dbReference type="Proteomes" id="UP000674179">
    <property type="component" value="Chromosome 15"/>
</dbReference>
<organism evidence="2 3">
    <name type="scientific">Leishmania enriettii</name>
    <dbReference type="NCBI Taxonomy" id="5663"/>
    <lineage>
        <taxon>Eukaryota</taxon>
        <taxon>Discoba</taxon>
        <taxon>Euglenozoa</taxon>
        <taxon>Kinetoplastea</taxon>
        <taxon>Metakinetoplastina</taxon>
        <taxon>Trypanosomatida</taxon>
        <taxon>Trypanosomatidae</taxon>
        <taxon>Leishmaniinae</taxon>
        <taxon>Leishmania</taxon>
    </lineage>
</organism>
<evidence type="ECO:0000256" key="1">
    <source>
        <dbReference type="SAM" id="MobiDB-lite"/>
    </source>
</evidence>
<feature type="region of interest" description="Disordered" evidence="1">
    <location>
        <begin position="131"/>
        <end position="164"/>
    </location>
</feature>
<sequence length="491" mass="53012">MPSEVEELLAKHQRKFAAYEEFLLSNTTTPSPNPQQQEMQQRRRWVGPNAIVLGIHHNGARDAYGLSGVSDDDRKEVRIERSYSRDRHASPAAHAPTAAMASVASAAAVARDIATYGNLLGPAYCDAGLHTGAPPRLPRRSTSRSMRDTHTASAAASASHSGTSASGLDGIDYLIGERLRRAGRYHLASTPDAIYIKSQAWALRRDQVNDALRREQEDAKLRECTFSPNLRHAAMKGTSEVSVMCYGGSSHSPTAPAAAAAEASVTEDPGVLQHLARLEEARRRRRESAARLNGRKAHRWTGQPTVPHEFQLGLRVAEPILSLRKPYMPNAGGGGGGRTATSPDRDTREEFVARASAARRAVQRQWSFSCMPPSNGGDCLGGRTPAPVSAAVDAAKSLLSAQQEKERDTQQPLASSTALIPGTADSESPAAEPQRLFVDLDTQDLACGLTEQLAHKDPVVESQVEDLVRLSRELDVVIETLHQISPLGTSQ</sequence>
<proteinExistence type="predicted"/>
<comment type="caution">
    <text evidence="2">The sequence shown here is derived from an EMBL/GenBank/DDBJ whole genome shotgun (WGS) entry which is preliminary data.</text>
</comment>
<reference evidence="2 3" key="1">
    <citation type="submission" date="2021-02" db="EMBL/GenBank/DDBJ databases">
        <title>Leishmania (Mundinia) enrietti genome sequencing and assembly.</title>
        <authorList>
            <person name="Almutairi H."/>
            <person name="Gatherer D."/>
        </authorList>
    </citation>
    <scope>NUCLEOTIDE SEQUENCE [LARGE SCALE GENOMIC DNA]</scope>
    <source>
        <strain evidence="2">CUR178</strain>
    </source>
</reference>
<dbReference type="RefSeq" id="XP_067694354.1">
    <property type="nucleotide sequence ID" value="XM_067838360.1"/>
</dbReference>
<feature type="compositionally biased region" description="Low complexity" evidence="1">
    <location>
        <begin position="151"/>
        <end position="164"/>
    </location>
</feature>
<evidence type="ECO:0000313" key="3">
    <source>
        <dbReference type="Proteomes" id="UP000674179"/>
    </source>
</evidence>
<gene>
    <name evidence="2" type="ORF">CUR178_06701</name>
</gene>